<proteinExistence type="predicted"/>
<dbReference type="AlphaFoldDB" id="A0A1M2V8E7"/>
<comment type="caution">
    <text evidence="1">The sequence shown here is derived from an EMBL/GenBank/DDBJ whole genome shotgun (WGS) entry which is preliminary data.</text>
</comment>
<sequence length="487" mass="54282">MFGPSRPLPLAPPNTAAIFQGWEHTSAAARVLNCTDLVVIVLENFRTTEPYTSEEACDLIDYMLVNKAFFPYAAALLWSDYTDRGFGSLLDILDYSPDVGPLDYIANTLQDSAHCNSDEVVDLILTATRSLEWNHFLYYASLIKSTTIHAALVDDAGLFPFFSVLVQDGSPILCSLQSVYWEQGPVCNDLLLYVLGRNVRELHVGVIDFQDHSDGEADFTIWSQRLLAKVSRMCPDLARFTVSSRGPALPNWSPAAYFRQIHRVPVDILTQDESGYWHVAESASVPFRKLTDVMFTAIQGSFGLFSGFTASIPLFAHTLRYVTLISLRVSWYTEPSAFLDIISPILEIRQLACVNITLPHHIIMFTDNDLVKLAKAWPELETLDIAFHSDPSAGDISLGTLAEVAEACPSLIHLCLPALECPRHIADIRLPPRPNSRLLSLVVHQMYFWNDIPRAAVVEALCTALPKLDPDAVSLGEWMLVINSWQV</sequence>
<evidence type="ECO:0000313" key="1">
    <source>
        <dbReference type="EMBL" id="OJT03817.1"/>
    </source>
</evidence>
<evidence type="ECO:0000313" key="2">
    <source>
        <dbReference type="Proteomes" id="UP000184267"/>
    </source>
</evidence>
<name>A0A1M2V8E7_TRAPU</name>
<dbReference type="Proteomes" id="UP000184267">
    <property type="component" value="Unassembled WGS sequence"/>
</dbReference>
<gene>
    <name evidence="1" type="ORF">TRAPUB_5522</name>
</gene>
<evidence type="ECO:0008006" key="3">
    <source>
        <dbReference type="Google" id="ProtNLM"/>
    </source>
</evidence>
<protein>
    <recommendedName>
        <fullName evidence="3">F-box domain-containing protein</fullName>
    </recommendedName>
</protein>
<dbReference type="EMBL" id="MNAD01001597">
    <property type="protein sequence ID" value="OJT03817.1"/>
    <property type="molecule type" value="Genomic_DNA"/>
</dbReference>
<accession>A0A1M2V8E7</accession>
<dbReference type="OrthoDB" id="2754717at2759"/>
<organism evidence="1 2">
    <name type="scientific">Trametes pubescens</name>
    <name type="common">White-rot fungus</name>
    <dbReference type="NCBI Taxonomy" id="154538"/>
    <lineage>
        <taxon>Eukaryota</taxon>
        <taxon>Fungi</taxon>
        <taxon>Dikarya</taxon>
        <taxon>Basidiomycota</taxon>
        <taxon>Agaricomycotina</taxon>
        <taxon>Agaricomycetes</taxon>
        <taxon>Polyporales</taxon>
        <taxon>Polyporaceae</taxon>
        <taxon>Trametes</taxon>
    </lineage>
</organism>
<reference evidence="1 2" key="1">
    <citation type="submission" date="2016-10" db="EMBL/GenBank/DDBJ databases">
        <title>Genome sequence of the basidiomycete white-rot fungus Trametes pubescens.</title>
        <authorList>
            <person name="Makela M.R."/>
            <person name="Granchi Z."/>
            <person name="Peng M."/>
            <person name="De Vries R.P."/>
            <person name="Grigoriev I."/>
            <person name="Riley R."/>
            <person name="Hilden K."/>
        </authorList>
    </citation>
    <scope>NUCLEOTIDE SEQUENCE [LARGE SCALE GENOMIC DNA]</scope>
    <source>
        <strain evidence="1 2">FBCC735</strain>
    </source>
</reference>
<keyword evidence="2" id="KW-1185">Reference proteome</keyword>